<protein>
    <submittedName>
        <fullName evidence="1">Uncharacterized protein</fullName>
    </submittedName>
</protein>
<sequence length="281" mass="30451">MNTKRSEKGSEATNPSQPLTASPAIMLILSRCLTHVGMPTGSSARSSFTALSHENVDDIKEAIFAACAAGAEGRKTLRVLVTQLEPLCEVERCGTSALLDGYWRSVYVSDSPAWTRGSRELIFGIESFTPEGREIAGTAMSPGTPGLLTGPAGNLWRDVSAGRGVCVQRACGRLSTREVRATYTWLGGDAWDLHFASRTVLLLGLPIWRRPASALGIDLDHGLCPTYVDGELLIMRSPAVRAGKDQLRAGRVYLLRRLKNQLWQDNSFRGLTDVVPLGIDP</sequence>
<evidence type="ECO:0000313" key="1">
    <source>
        <dbReference type="EMBL" id="CAD8527735.1"/>
    </source>
</evidence>
<name>A0A7S0IPB2_9EUKA</name>
<dbReference type="AlphaFoldDB" id="A0A7S0IPB2"/>
<dbReference type="EMBL" id="HBER01005892">
    <property type="protein sequence ID" value="CAD8527735.1"/>
    <property type="molecule type" value="Transcribed_RNA"/>
</dbReference>
<gene>
    <name evidence="1" type="ORF">CLEP1334_LOCUS2956</name>
</gene>
<reference evidence="1" key="1">
    <citation type="submission" date="2021-01" db="EMBL/GenBank/DDBJ databases">
        <authorList>
            <person name="Corre E."/>
            <person name="Pelletier E."/>
            <person name="Niang G."/>
            <person name="Scheremetjew M."/>
            <person name="Finn R."/>
            <person name="Kale V."/>
            <person name="Holt S."/>
            <person name="Cochrane G."/>
            <person name="Meng A."/>
            <person name="Brown T."/>
            <person name="Cohen L."/>
        </authorList>
    </citation>
    <scope>NUCLEOTIDE SEQUENCE</scope>
    <source>
        <strain evidence="1">RCC1130</strain>
    </source>
</reference>
<proteinExistence type="predicted"/>
<organism evidence="1">
    <name type="scientific">Calcidiscus leptoporus</name>
    <dbReference type="NCBI Taxonomy" id="127549"/>
    <lineage>
        <taxon>Eukaryota</taxon>
        <taxon>Haptista</taxon>
        <taxon>Haptophyta</taxon>
        <taxon>Prymnesiophyceae</taxon>
        <taxon>Coccolithales</taxon>
        <taxon>Calcidiscaceae</taxon>
        <taxon>Calcidiscus</taxon>
    </lineage>
</organism>
<accession>A0A7S0IPB2</accession>